<sequence length="305" mass="33883">MSNRVEIKLPPSGLTQDELQKFPAFYKWIKTLTHSLAMQYTENDHKFANDKYKLTAIEVQSTVWFTKTKLGFLKIQATVKNKGGEIPGAVFLRGGSVAMLMILQPEDVPAEPATEEEKYVILTVQPRVAAGSLAFTEIPAGMIDGGTFKGSAAKEISEETGIKVTENELFDMSKEAAPEDTIFDWKVGGKQRTGAKEPLDIAMYPSPGACDEMMPLYLYQKRLPRDLIEALKGLETGSKTENEKITLKLVPLNKLWRECSQDGKTLGALALYEGLKKEGNIIPQMEGLSKEELDAMRETLDSKKE</sequence>
<dbReference type="GO" id="GO:0080041">
    <property type="term" value="F:ADP-ribose pyrophosphohydrolase activity"/>
    <property type="evidence" value="ECO:0007669"/>
    <property type="project" value="TreeGrafter"/>
</dbReference>
<dbReference type="EMBL" id="MU005764">
    <property type="protein sequence ID" value="KAF2714751.1"/>
    <property type="molecule type" value="Genomic_DNA"/>
</dbReference>
<dbReference type="OrthoDB" id="10249920at2759"/>
<name>A0A6G1KQT0_9PLEO</name>
<protein>
    <submittedName>
        <fullName evidence="3">NUDIX domain-containing protein</fullName>
    </submittedName>
</protein>
<dbReference type="Gene3D" id="3.90.79.10">
    <property type="entry name" value="Nucleoside Triphosphate Pyrophosphohydrolase"/>
    <property type="match status" value="1"/>
</dbReference>
<dbReference type="InterPro" id="IPR015797">
    <property type="entry name" value="NUDIX_hydrolase-like_dom_sf"/>
</dbReference>
<dbReference type="SUPFAM" id="SSF55811">
    <property type="entry name" value="Nudix"/>
    <property type="match status" value="1"/>
</dbReference>
<evidence type="ECO:0000256" key="1">
    <source>
        <dbReference type="ARBA" id="ARBA00001946"/>
    </source>
</evidence>
<comment type="cofactor">
    <cofactor evidence="1">
        <name>Mg(2+)</name>
        <dbReference type="ChEBI" id="CHEBI:18420"/>
    </cofactor>
</comment>
<dbReference type="AlphaFoldDB" id="A0A6G1KQT0"/>
<proteinExistence type="predicted"/>
<evidence type="ECO:0000313" key="3">
    <source>
        <dbReference type="EMBL" id="KAF2714751.1"/>
    </source>
</evidence>
<dbReference type="PANTHER" id="PTHR11839:SF18">
    <property type="entry name" value="NUDIX HYDROLASE DOMAIN-CONTAINING PROTEIN"/>
    <property type="match status" value="1"/>
</dbReference>
<evidence type="ECO:0000256" key="2">
    <source>
        <dbReference type="ARBA" id="ARBA00022801"/>
    </source>
</evidence>
<reference evidence="3" key="1">
    <citation type="journal article" date="2020" name="Stud. Mycol.">
        <title>101 Dothideomycetes genomes: a test case for predicting lifestyles and emergence of pathogens.</title>
        <authorList>
            <person name="Haridas S."/>
            <person name="Albert R."/>
            <person name="Binder M."/>
            <person name="Bloem J."/>
            <person name="Labutti K."/>
            <person name="Salamov A."/>
            <person name="Andreopoulos B."/>
            <person name="Baker S."/>
            <person name="Barry K."/>
            <person name="Bills G."/>
            <person name="Bluhm B."/>
            <person name="Cannon C."/>
            <person name="Castanera R."/>
            <person name="Culley D."/>
            <person name="Daum C."/>
            <person name="Ezra D."/>
            <person name="Gonzalez J."/>
            <person name="Henrissat B."/>
            <person name="Kuo A."/>
            <person name="Liang C."/>
            <person name="Lipzen A."/>
            <person name="Lutzoni F."/>
            <person name="Magnuson J."/>
            <person name="Mondo S."/>
            <person name="Nolan M."/>
            <person name="Ohm R."/>
            <person name="Pangilinan J."/>
            <person name="Park H.-J."/>
            <person name="Ramirez L."/>
            <person name="Alfaro M."/>
            <person name="Sun H."/>
            <person name="Tritt A."/>
            <person name="Yoshinaga Y."/>
            <person name="Zwiers L.-H."/>
            <person name="Turgeon B."/>
            <person name="Goodwin S."/>
            <person name="Spatafora J."/>
            <person name="Crous P."/>
            <person name="Grigoriev I."/>
        </authorList>
    </citation>
    <scope>NUCLEOTIDE SEQUENCE</scope>
    <source>
        <strain evidence="3">CBS 279.74</strain>
    </source>
</reference>
<accession>A0A6G1KQT0</accession>
<keyword evidence="4" id="KW-1185">Reference proteome</keyword>
<evidence type="ECO:0000313" key="4">
    <source>
        <dbReference type="Proteomes" id="UP000799428"/>
    </source>
</evidence>
<organism evidence="3 4">
    <name type="scientific">Pleomassaria siparia CBS 279.74</name>
    <dbReference type="NCBI Taxonomy" id="1314801"/>
    <lineage>
        <taxon>Eukaryota</taxon>
        <taxon>Fungi</taxon>
        <taxon>Dikarya</taxon>
        <taxon>Ascomycota</taxon>
        <taxon>Pezizomycotina</taxon>
        <taxon>Dothideomycetes</taxon>
        <taxon>Pleosporomycetidae</taxon>
        <taxon>Pleosporales</taxon>
        <taxon>Pleomassariaceae</taxon>
        <taxon>Pleomassaria</taxon>
    </lineage>
</organism>
<dbReference type="CDD" id="cd03424">
    <property type="entry name" value="NUDIX_ADPRase_Nudt5_UGPPase_Nudt14"/>
    <property type="match status" value="1"/>
</dbReference>
<dbReference type="GO" id="GO:0019693">
    <property type="term" value="P:ribose phosphate metabolic process"/>
    <property type="evidence" value="ECO:0007669"/>
    <property type="project" value="TreeGrafter"/>
</dbReference>
<gene>
    <name evidence="3" type="ORF">K504DRAFT_368203</name>
</gene>
<dbReference type="GO" id="GO:0080042">
    <property type="term" value="F:ADP-glucose pyrophosphohydrolase activity"/>
    <property type="evidence" value="ECO:0007669"/>
    <property type="project" value="TreeGrafter"/>
</dbReference>
<keyword evidence="2" id="KW-0378">Hydrolase</keyword>
<dbReference type="PANTHER" id="PTHR11839">
    <property type="entry name" value="UDP/ADP-SUGAR PYROPHOSPHATASE"/>
    <property type="match status" value="1"/>
</dbReference>
<dbReference type="GO" id="GO:0006753">
    <property type="term" value="P:nucleoside phosphate metabolic process"/>
    <property type="evidence" value="ECO:0007669"/>
    <property type="project" value="TreeGrafter"/>
</dbReference>
<dbReference type="Proteomes" id="UP000799428">
    <property type="component" value="Unassembled WGS sequence"/>
</dbReference>